<dbReference type="NCBIfam" id="NF009475">
    <property type="entry name" value="PRK12838.1"/>
    <property type="match status" value="1"/>
</dbReference>
<dbReference type="InterPro" id="IPR006274">
    <property type="entry name" value="CarbamoylP_synth_ssu"/>
</dbReference>
<evidence type="ECO:0000256" key="3">
    <source>
        <dbReference type="ARBA" id="ARBA00012738"/>
    </source>
</evidence>
<dbReference type="PROSITE" id="PS51273">
    <property type="entry name" value="GATASE_TYPE_1"/>
    <property type="match status" value="1"/>
</dbReference>
<dbReference type="FunFam" id="3.50.30.20:FF:000002">
    <property type="entry name" value="Carbamoyl-phosphate synthase 1, mitochondrial"/>
    <property type="match status" value="1"/>
</dbReference>
<feature type="domain" description="Carbamoyl-phosphate synthase small subunit N-terminal" evidence="7">
    <location>
        <begin position="6"/>
        <end position="144"/>
    </location>
</feature>
<dbReference type="GO" id="GO:0006207">
    <property type="term" value="P:'de novo' pyrimidine nucleobase biosynthetic process"/>
    <property type="evidence" value="ECO:0007669"/>
    <property type="project" value="InterPro"/>
</dbReference>
<evidence type="ECO:0000256" key="2">
    <source>
        <dbReference type="ARBA" id="ARBA00007800"/>
    </source>
</evidence>
<gene>
    <name evidence="8" type="primary">carA</name>
    <name evidence="8" type="ORF">ENL21_04025</name>
</gene>
<dbReference type="PRINTS" id="PR00097">
    <property type="entry name" value="ANTSNTHASEII"/>
</dbReference>
<dbReference type="NCBIfam" id="TIGR01368">
    <property type="entry name" value="CPSaseIIsmall"/>
    <property type="match status" value="1"/>
</dbReference>
<sequence length="275" mass="30579">MLETQKSAKLILEDGSIFYGTSFGYPQSVAGEIVFNTGMTGYPESLTDPSYFGQILVLTFPLIGNYGMPPAESEEDLFKKYESMRGMVSALVVDDYSLDYSHWQAKTSLAQWLYNQKIPAIFGIDTRALTKRIREKGVMLAKIVIGDQDVEFYDPNKENLVQQVSIEKPQLLGKGKTRVVLVDCGCKHSIINELLQRDVQILRVPHNYPAEEEKADGILISSGPGDPALCKETIEHTKKVLTKGIPTFGICLGHQIIALAIGAKTYKMKYGHRGQ</sequence>
<comment type="similarity">
    <text evidence="2">Belongs to the CarA family.</text>
</comment>
<dbReference type="Proteomes" id="UP000886111">
    <property type="component" value="Unassembled WGS sequence"/>
</dbReference>
<evidence type="ECO:0000256" key="1">
    <source>
        <dbReference type="ARBA" id="ARBA00005077"/>
    </source>
</evidence>
<dbReference type="Gene3D" id="3.40.50.880">
    <property type="match status" value="1"/>
</dbReference>
<dbReference type="AlphaFoldDB" id="A0A7V5LJF0"/>
<evidence type="ECO:0000256" key="4">
    <source>
        <dbReference type="ARBA" id="ARBA00022962"/>
    </source>
</evidence>
<evidence type="ECO:0000313" key="8">
    <source>
        <dbReference type="EMBL" id="HHE54925.1"/>
    </source>
</evidence>
<dbReference type="PANTHER" id="PTHR43418">
    <property type="entry name" value="MULTIFUNCTIONAL TRYPTOPHAN BIOSYNTHESIS PROTEIN-RELATED"/>
    <property type="match status" value="1"/>
</dbReference>
<dbReference type="PRINTS" id="PR00099">
    <property type="entry name" value="CPSGATASE"/>
</dbReference>
<dbReference type="EC" id="6.3.5.5" evidence="3"/>
<dbReference type="Gene3D" id="3.50.30.20">
    <property type="entry name" value="Carbamoyl-phosphate synthase small subunit, N-terminal domain"/>
    <property type="match status" value="1"/>
</dbReference>
<comment type="catalytic activity">
    <reaction evidence="6">
        <text>hydrogencarbonate + L-glutamine + 2 ATP + H2O = carbamoyl phosphate + L-glutamate + 2 ADP + phosphate + 2 H(+)</text>
        <dbReference type="Rhea" id="RHEA:18633"/>
        <dbReference type="ChEBI" id="CHEBI:15377"/>
        <dbReference type="ChEBI" id="CHEBI:15378"/>
        <dbReference type="ChEBI" id="CHEBI:17544"/>
        <dbReference type="ChEBI" id="CHEBI:29985"/>
        <dbReference type="ChEBI" id="CHEBI:30616"/>
        <dbReference type="ChEBI" id="CHEBI:43474"/>
        <dbReference type="ChEBI" id="CHEBI:58228"/>
        <dbReference type="ChEBI" id="CHEBI:58359"/>
        <dbReference type="ChEBI" id="CHEBI:456216"/>
        <dbReference type="EC" id="6.3.5.5"/>
    </reaction>
</comment>
<dbReference type="Pfam" id="PF00988">
    <property type="entry name" value="CPSase_sm_chain"/>
    <property type="match status" value="1"/>
</dbReference>
<dbReference type="GO" id="GO:0004088">
    <property type="term" value="F:carbamoyl-phosphate synthase (glutamine-hydrolyzing) activity"/>
    <property type="evidence" value="ECO:0007669"/>
    <property type="project" value="UniProtKB-EC"/>
</dbReference>
<dbReference type="InterPro" id="IPR050472">
    <property type="entry name" value="Anth_synth/Amidotransfase"/>
</dbReference>
<dbReference type="Pfam" id="PF00117">
    <property type="entry name" value="GATase"/>
    <property type="match status" value="1"/>
</dbReference>
<dbReference type="PANTHER" id="PTHR43418:SF7">
    <property type="entry name" value="CARBAMOYL-PHOSPHATE SYNTHASE SMALL CHAIN"/>
    <property type="match status" value="1"/>
</dbReference>
<evidence type="ECO:0000259" key="7">
    <source>
        <dbReference type="SMART" id="SM01097"/>
    </source>
</evidence>
<evidence type="ECO:0000256" key="5">
    <source>
        <dbReference type="ARBA" id="ARBA00044340"/>
    </source>
</evidence>
<protein>
    <recommendedName>
        <fullName evidence="3">carbamoyl-phosphate synthase (glutamine-hydrolyzing)</fullName>
        <ecNumber evidence="3">6.3.5.5</ecNumber>
    </recommendedName>
    <alternativeName>
        <fullName evidence="5">Arginine-specific carbamoyl phosphate synthetase, glutamine chain</fullName>
    </alternativeName>
</protein>
<feature type="non-terminal residue" evidence="8">
    <location>
        <position position="275"/>
    </location>
</feature>
<name>A0A7V5LJF0_CALAY</name>
<accession>A0A7V5LJF0</accession>
<organism evidence="8">
    <name type="scientific">Caldithrix abyssi</name>
    <dbReference type="NCBI Taxonomy" id="187145"/>
    <lineage>
        <taxon>Bacteria</taxon>
        <taxon>Pseudomonadati</taxon>
        <taxon>Calditrichota</taxon>
        <taxon>Calditrichia</taxon>
        <taxon>Calditrichales</taxon>
        <taxon>Calditrichaceae</taxon>
        <taxon>Caldithrix</taxon>
    </lineage>
</organism>
<dbReference type="GO" id="GO:0006541">
    <property type="term" value="P:glutamine metabolic process"/>
    <property type="evidence" value="ECO:0007669"/>
    <property type="project" value="InterPro"/>
</dbReference>
<keyword evidence="8" id="KW-0436">Ligase</keyword>
<dbReference type="InterPro" id="IPR017926">
    <property type="entry name" value="GATASE"/>
</dbReference>
<dbReference type="EMBL" id="DRTD01000298">
    <property type="protein sequence ID" value="HHE54925.1"/>
    <property type="molecule type" value="Genomic_DNA"/>
</dbReference>
<dbReference type="InterPro" id="IPR029062">
    <property type="entry name" value="Class_I_gatase-like"/>
</dbReference>
<evidence type="ECO:0000256" key="6">
    <source>
        <dbReference type="ARBA" id="ARBA00048816"/>
    </source>
</evidence>
<dbReference type="SUPFAM" id="SSF52021">
    <property type="entry name" value="Carbamoyl phosphate synthetase, small subunit N-terminal domain"/>
    <property type="match status" value="1"/>
</dbReference>
<dbReference type="PRINTS" id="PR00096">
    <property type="entry name" value="GATASE"/>
</dbReference>
<comment type="pathway">
    <text evidence="1">Amino-acid biosynthesis; L-arginine biosynthesis; carbamoyl phosphate from bicarbonate: step 1/1.</text>
</comment>
<dbReference type="InterPro" id="IPR036480">
    <property type="entry name" value="CarbP_synth_ssu_N_sf"/>
</dbReference>
<proteinExistence type="inferred from homology"/>
<dbReference type="InterPro" id="IPR002474">
    <property type="entry name" value="CarbamoylP_synth_ssu_N"/>
</dbReference>
<keyword evidence="4" id="KW-0315">Glutamine amidotransferase</keyword>
<reference evidence="8" key="1">
    <citation type="journal article" date="2020" name="mSystems">
        <title>Genome- and Community-Level Interaction Insights into Carbon Utilization and Element Cycling Functions of Hydrothermarchaeota in Hydrothermal Sediment.</title>
        <authorList>
            <person name="Zhou Z."/>
            <person name="Liu Y."/>
            <person name="Xu W."/>
            <person name="Pan J."/>
            <person name="Luo Z.H."/>
            <person name="Li M."/>
        </authorList>
    </citation>
    <scope>NUCLEOTIDE SEQUENCE [LARGE SCALE GENOMIC DNA]</scope>
    <source>
        <strain evidence="8">HyVt-76</strain>
    </source>
</reference>
<dbReference type="SMART" id="SM01097">
    <property type="entry name" value="CPSase_sm_chain"/>
    <property type="match status" value="1"/>
</dbReference>
<dbReference type="SUPFAM" id="SSF52317">
    <property type="entry name" value="Class I glutamine amidotransferase-like"/>
    <property type="match status" value="1"/>
</dbReference>
<comment type="caution">
    <text evidence="8">The sequence shown here is derived from an EMBL/GenBank/DDBJ whole genome shotgun (WGS) entry which is preliminary data.</text>
</comment>